<proteinExistence type="predicted"/>
<evidence type="ECO:0000256" key="1">
    <source>
        <dbReference type="SAM" id="MobiDB-lite"/>
    </source>
</evidence>
<name>A0A060QDK7_9PROT</name>
<dbReference type="Proteomes" id="UP000027583">
    <property type="component" value="Unassembled WGS sequence"/>
</dbReference>
<sequence>MNMVVSPMPMPMPMPMCFVIVMTVFMRICVMSMRVMIMVVGMVAGVFGHEIALERNCHRDCAGQGSYRASTRYPPRRSRTVSEK</sequence>
<dbReference type="EMBL" id="CBLX010000007">
    <property type="protein sequence ID" value="CDG39020.1"/>
    <property type="molecule type" value="Genomic_DNA"/>
</dbReference>
<reference evidence="2 3" key="1">
    <citation type="journal article" date="2014" name="Genome Biol. Evol.">
        <title>Acetic acid bacteria genomes reveal functional traits for adaptation to life in insect guts.</title>
        <authorList>
            <person name="Chouaia B."/>
            <person name="Gaiarsa S."/>
            <person name="Crotti E."/>
            <person name="Comandatore F."/>
            <person name="Degli Esposti M."/>
            <person name="Ricci I."/>
            <person name="Alma A."/>
            <person name="Favia G."/>
            <person name="Bandi C."/>
            <person name="Daffonchio D."/>
        </authorList>
    </citation>
    <scope>NUCLEOTIDE SEQUENCE [LARGE SCALE GENOMIC DNA]</scope>
    <source>
        <strain evidence="2 3">SF2.1</strain>
    </source>
</reference>
<reference evidence="2 3" key="2">
    <citation type="journal article" date="2014" name="PLoS ONE">
        <title>Evolution of mitochondria reconstructed from the energy metabolism of living bacteria.</title>
        <authorList>
            <person name="Degli Esposti M."/>
            <person name="Chouaia B."/>
            <person name="Comandatore F."/>
            <person name="Crotti E."/>
            <person name="Sassera D."/>
            <person name="Lievens P.M."/>
            <person name="Daffonchio D."/>
            <person name="Bandi C."/>
        </authorList>
    </citation>
    <scope>NUCLEOTIDE SEQUENCE [LARGE SCALE GENOMIC DNA]</scope>
    <source>
        <strain evidence="2 3">SF2.1</strain>
    </source>
</reference>
<evidence type="ECO:0000313" key="2">
    <source>
        <dbReference type="EMBL" id="CDG39020.1"/>
    </source>
</evidence>
<dbReference type="AlphaFoldDB" id="A0A060QDK7"/>
<feature type="region of interest" description="Disordered" evidence="1">
    <location>
        <begin position="63"/>
        <end position="84"/>
    </location>
</feature>
<feature type="compositionally biased region" description="Basic residues" evidence="1">
    <location>
        <begin position="74"/>
        <end position="84"/>
    </location>
</feature>
<accession>A0A060QDK7</accession>
<comment type="caution">
    <text evidence="2">The sequence shown here is derived from an EMBL/GenBank/DDBJ whole genome shotgun (WGS) entry which is preliminary data.</text>
</comment>
<evidence type="ECO:0000313" key="3">
    <source>
        <dbReference type="Proteomes" id="UP000027583"/>
    </source>
</evidence>
<protein>
    <submittedName>
        <fullName evidence="2">Uncharacterized protein</fullName>
    </submittedName>
</protein>
<gene>
    <name evidence="2" type="ORF">ASAP_0975</name>
</gene>
<organism evidence="2 3">
    <name type="scientific">Asaia bogorensis</name>
    <dbReference type="NCBI Taxonomy" id="91915"/>
    <lineage>
        <taxon>Bacteria</taxon>
        <taxon>Pseudomonadati</taxon>
        <taxon>Pseudomonadota</taxon>
        <taxon>Alphaproteobacteria</taxon>
        <taxon>Acetobacterales</taxon>
        <taxon>Acetobacteraceae</taxon>
        <taxon>Asaia</taxon>
    </lineage>
</organism>